<dbReference type="EMBL" id="OZ034822">
    <property type="protein sequence ID" value="CAL1414372.1"/>
    <property type="molecule type" value="Genomic_DNA"/>
</dbReference>
<dbReference type="InterPro" id="IPR035994">
    <property type="entry name" value="Nucleoside_phosphorylase_sf"/>
</dbReference>
<evidence type="ECO:0000313" key="3">
    <source>
        <dbReference type="EMBL" id="CAL1414372.1"/>
    </source>
</evidence>
<name>A0AAV2GVF8_9ROSI</name>
<accession>A0AAV2GVF8</accession>
<dbReference type="SUPFAM" id="SSF53167">
    <property type="entry name" value="Purine and uridine phosphorylases"/>
    <property type="match status" value="1"/>
</dbReference>
<dbReference type="GO" id="GO:0009116">
    <property type="term" value="P:nucleoside metabolic process"/>
    <property type="evidence" value="ECO:0007669"/>
    <property type="project" value="InterPro"/>
</dbReference>
<dbReference type="AlphaFoldDB" id="A0AAV2GVF8"/>
<dbReference type="GO" id="GO:0003824">
    <property type="term" value="F:catalytic activity"/>
    <property type="evidence" value="ECO:0007669"/>
    <property type="project" value="InterPro"/>
</dbReference>
<dbReference type="InterPro" id="IPR000845">
    <property type="entry name" value="Nucleoside_phosphorylase_d"/>
</dbReference>
<feature type="chain" id="PRO_5043920634" description="Nucleoside phosphorylase domain-containing protein" evidence="1">
    <location>
        <begin position="33"/>
        <end position="360"/>
    </location>
</feature>
<dbReference type="Proteomes" id="UP001497516">
    <property type="component" value="Chromosome 9"/>
</dbReference>
<organism evidence="3 4">
    <name type="scientific">Linum trigynum</name>
    <dbReference type="NCBI Taxonomy" id="586398"/>
    <lineage>
        <taxon>Eukaryota</taxon>
        <taxon>Viridiplantae</taxon>
        <taxon>Streptophyta</taxon>
        <taxon>Embryophyta</taxon>
        <taxon>Tracheophyta</taxon>
        <taxon>Spermatophyta</taxon>
        <taxon>Magnoliopsida</taxon>
        <taxon>eudicotyledons</taxon>
        <taxon>Gunneridae</taxon>
        <taxon>Pentapetalae</taxon>
        <taxon>rosids</taxon>
        <taxon>fabids</taxon>
        <taxon>Malpighiales</taxon>
        <taxon>Linaceae</taxon>
        <taxon>Linum</taxon>
    </lineage>
</organism>
<protein>
    <recommendedName>
        <fullName evidence="2">Nucleoside phosphorylase domain-containing protein</fullName>
    </recommendedName>
</protein>
<evidence type="ECO:0000313" key="4">
    <source>
        <dbReference type="Proteomes" id="UP001497516"/>
    </source>
</evidence>
<keyword evidence="4" id="KW-1185">Reference proteome</keyword>
<dbReference type="Gene3D" id="3.40.50.1580">
    <property type="entry name" value="Nucleoside phosphorylase domain"/>
    <property type="match status" value="1"/>
</dbReference>
<dbReference type="CDD" id="cd09008">
    <property type="entry name" value="MTAN"/>
    <property type="match status" value="1"/>
</dbReference>
<evidence type="ECO:0000256" key="1">
    <source>
        <dbReference type="SAM" id="SignalP"/>
    </source>
</evidence>
<dbReference type="Pfam" id="PF01048">
    <property type="entry name" value="PNP_UDP_1"/>
    <property type="match status" value="1"/>
</dbReference>
<gene>
    <name evidence="3" type="ORF">LTRI10_LOCUS53533</name>
</gene>
<keyword evidence="1" id="KW-0732">Signal</keyword>
<feature type="signal peptide" evidence="1">
    <location>
        <begin position="1"/>
        <end position="32"/>
    </location>
</feature>
<sequence>MEMNCSKLLLQYLGLVLLLVLWSDHTISRTDAALLSADDLRRVHELNKFGSRLGIVVPNMFEMNPLLRFNRFTPNPIVPYLDIMGKRFRIGKVGNQKVILVMTGLSMLNAGITTELLLTLFSLEGVLHYGIAGNANPNLQIGDVTIPENWAHSGIWNWQRFGSGPNNPLALESNGDFTREIGYLRFANYSITPTSDNFLNNVWYQPEEIFTVDGSPEVREHIFKVPVDSRYLEVAKMVEKQGVTLERCVNSSLCLPRPPAAATVAMGVSAGVFVDNRAYREFLNAKFNATAIDMESAAVALVCYQQRTPFIAIRALSDLAGGGSALSNEADAFAPLAAENAVRVLMNFIAALSSSSSLAK</sequence>
<reference evidence="3 4" key="1">
    <citation type="submission" date="2024-04" db="EMBL/GenBank/DDBJ databases">
        <authorList>
            <person name="Fracassetti M."/>
        </authorList>
    </citation>
    <scope>NUCLEOTIDE SEQUENCE [LARGE SCALE GENOMIC DNA]</scope>
</reference>
<dbReference type="PANTHER" id="PTHR21234">
    <property type="entry name" value="PURINE NUCLEOSIDE PHOSPHORYLASE"/>
    <property type="match status" value="1"/>
</dbReference>
<proteinExistence type="predicted"/>
<evidence type="ECO:0000259" key="2">
    <source>
        <dbReference type="Pfam" id="PF01048"/>
    </source>
</evidence>
<dbReference type="PANTHER" id="PTHR21234:SF42">
    <property type="entry name" value="PHOSPHORYLASE SUPERFAMILY PROTEIN"/>
    <property type="match status" value="1"/>
</dbReference>
<feature type="domain" description="Nucleoside phosphorylase" evidence="2">
    <location>
        <begin position="53"/>
        <end position="350"/>
    </location>
</feature>